<keyword evidence="11" id="KW-0139">CF(1)</keyword>
<evidence type="ECO:0000256" key="4">
    <source>
        <dbReference type="ARBA" id="ARBA00022448"/>
    </source>
</evidence>
<protein>
    <recommendedName>
        <fullName evidence="3">ATP synthase subunit delta, mitochondrial</fullName>
    </recommendedName>
    <alternativeName>
        <fullName evidence="13">F-ATPase delta subunit</fullName>
    </alternativeName>
</protein>
<comment type="similarity">
    <text evidence="2">Belongs to the ATPase epsilon chain family.</text>
</comment>
<keyword evidence="5" id="KW-0375">Hydrogen ion transport</keyword>
<evidence type="ECO:0000256" key="2">
    <source>
        <dbReference type="ARBA" id="ARBA00005712"/>
    </source>
</evidence>
<keyword evidence="7" id="KW-0809">Transit peptide</keyword>
<dbReference type="OrthoDB" id="270171at2759"/>
<evidence type="ECO:0000259" key="14">
    <source>
        <dbReference type="Pfam" id="PF02823"/>
    </source>
</evidence>
<dbReference type="Gene3D" id="6.10.140.880">
    <property type="match status" value="1"/>
</dbReference>
<dbReference type="Proteomes" id="UP000799118">
    <property type="component" value="Unassembled WGS sequence"/>
</dbReference>
<dbReference type="Pfam" id="PF02823">
    <property type="entry name" value="ATP-synt_DE_N"/>
    <property type="match status" value="1"/>
</dbReference>
<dbReference type="PANTHER" id="PTHR13822">
    <property type="entry name" value="ATP SYNTHASE DELTA/EPSILON CHAIN"/>
    <property type="match status" value="1"/>
</dbReference>
<keyword evidence="10" id="KW-0472">Membrane</keyword>
<keyword evidence="6" id="KW-0999">Mitochondrion inner membrane</keyword>
<dbReference type="EMBL" id="ML769383">
    <property type="protein sequence ID" value="KAE9411197.1"/>
    <property type="molecule type" value="Genomic_DNA"/>
</dbReference>
<gene>
    <name evidence="15" type="ORF">BT96DRAFT_911848</name>
</gene>
<evidence type="ECO:0000256" key="9">
    <source>
        <dbReference type="ARBA" id="ARBA00023128"/>
    </source>
</evidence>
<feature type="domain" description="ATP synthase F1 complex delta/epsilon subunit N-terminal" evidence="14">
    <location>
        <begin position="71"/>
        <end position="148"/>
    </location>
</feature>
<evidence type="ECO:0000256" key="10">
    <source>
        <dbReference type="ARBA" id="ARBA00023136"/>
    </source>
</evidence>
<dbReference type="HAMAP" id="MF_00530">
    <property type="entry name" value="ATP_synth_epsil_bac"/>
    <property type="match status" value="1"/>
</dbReference>
<dbReference type="PANTHER" id="PTHR13822:SF7">
    <property type="entry name" value="ATP SYNTHASE SUBUNIT DELTA, MITOCHONDRIAL"/>
    <property type="match status" value="1"/>
</dbReference>
<dbReference type="InterPro" id="IPR020546">
    <property type="entry name" value="ATP_synth_F1_dsu/esu_N"/>
</dbReference>
<keyword evidence="9" id="KW-0496">Mitochondrion</keyword>
<dbReference type="GO" id="GO:0046933">
    <property type="term" value="F:proton-transporting ATP synthase activity, rotational mechanism"/>
    <property type="evidence" value="ECO:0007669"/>
    <property type="project" value="InterPro"/>
</dbReference>
<dbReference type="GO" id="GO:0045259">
    <property type="term" value="C:proton-transporting ATP synthase complex"/>
    <property type="evidence" value="ECO:0007669"/>
    <property type="project" value="UniProtKB-KW"/>
</dbReference>
<evidence type="ECO:0000256" key="8">
    <source>
        <dbReference type="ARBA" id="ARBA00023065"/>
    </source>
</evidence>
<accession>A0A6A4ISZ5</accession>
<evidence type="ECO:0000256" key="11">
    <source>
        <dbReference type="ARBA" id="ARBA00023196"/>
    </source>
</evidence>
<organism evidence="15 16">
    <name type="scientific">Gymnopus androsaceus JB14</name>
    <dbReference type="NCBI Taxonomy" id="1447944"/>
    <lineage>
        <taxon>Eukaryota</taxon>
        <taxon>Fungi</taxon>
        <taxon>Dikarya</taxon>
        <taxon>Basidiomycota</taxon>
        <taxon>Agaricomycotina</taxon>
        <taxon>Agaricomycetes</taxon>
        <taxon>Agaricomycetidae</taxon>
        <taxon>Agaricales</taxon>
        <taxon>Marasmiineae</taxon>
        <taxon>Omphalotaceae</taxon>
        <taxon>Gymnopus</taxon>
    </lineage>
</organism>
<proteinExistence type="inferred from homology"/>
<dbReference type="InterPro" id="IPR001469">
    <property type="entry name" value="ATP_synth_F1_dsu/esu"/>
</dbReference>
<dbReference type="InterPro" id="IPR036771">
    <property type="entry name" value="ATPsynth_dsu/esu_N"/>
</dbReference>
<dbReference type="Gene3D" id="2.60.15.10">
    <property type="entry name" value="F0F1 ATP synthase delta/epsilon subunit, N-terminal"/>
    <property type="match status" value="1"/>
</dbReference>
<evidence type="ECO:0000313" key="15">
    <source>
        <dbReference type="EMBL" id="KAE9411197.1"/>
    </source>
</evidence>
<keyword evidence="4" id="KW-0813">Transport</keyword>
<evidence type="ECO:0000256" key="1">
    <source>
        <dbReference type="ARBA" id="ARBA00004273"/>
    </source>
</evidence>
<evidence type="ECO:0000256" key="12">
    <source>
        <dbReference type="ARBA" id="ARBA00023310"/>
    </source>
</evidence>
<sequence length="201" mass="21799">MLIFMLEVRREKASARGFRRWPEDAEASLSENLHLTVMAASLRIATSAVRRTPSAIHFARRGYAEATDKIKLSMALPHQSIFSSTDVVQVNLCAATGDMGILANHVPSVEPLRPGVVEVIESSGAKKFFVSGGFATVHPNNKLTINAVEAAPLEDFSIEAVRTNLQEALKIASGNGTEEDKLEARIEADVYESLQHALGSK</sequence>
<dbReference type="CDD" id="cd12152">
    <property type="entry name" value="F1-ATPase_delta"/>
    <property type="match status" value="1"/>
</dbReference>
<keyword evidence="8" id="KW-0406">Ion transport</keyword>
<evidence type="ECO:0000256" key="7">
    <source>
        <dbReference type="ARBA" id="ARBA00022946"/>
    </source>
</evidence>
<dbReference type="GO" id="GO:0005743">
    <property type="term" value="C:mitochondrial inner membrane"/>
    <property type="evidence" value="ECO:0007669"/>
    <property type="project" value="UniProtKB-SubCell"/>
</dbReference>
<name>A0A6A4ISZ5_9AGAR</name>
<keyword evidence="16" id="KW-1185">Reference proteome</keyword>
<dbReference type="SUPFAM" id="SSF51344">
    <property type="entry name" value="Epsilon subunit of F1F0-ATP synthase N-terminal domain"/>
    <property type="match status" value="1"/>
</dbReference>
<comment type="subcellular location">
    <subcellularLocation>
        <location evidence="1">Mitochondrion inner membrane</location>
    </subcellularLocation>
</comment>
<evidence type="ECO:0000256" key="5">
    <source>
        <dbReference type="ARBA" id="ARBA00022781"/>
    </source>
</evidence>
<dbReference type="AlphaFoldDB" id="A0A6A4ISZ5"/>
<dbReference type="FunFam" id="2.60.15.10:FF:000003">
    <property type="entry name" value="ATP synthase subunit delta, mitochondrial"/>
    <property type="match status" value="1"/>
</dbReference>
<keyword evidence="12" id="KW-0066">ATP synthesis</keyword>
<evidence type="ECO:0000256" key="3">
    <source>
        <dbReference type="ARBA" id="ARBA00016960"/>
    </source>
</evidence>
<reference evidence="15" key="1">
    <citation type="journal article" date="2019" name="Environ. Microbiol.">
        <title>Fungal ecological strategies reflected in gene transcription - a case study of two litter decomposers.</title>
        <authorList>
            <person name="Barbi F."/>
            <person name="Kohler A."/>
            <person name="Barry K."/>
            <person name="Baskaran P."/>
            <person name="Daum C."/>
            <person name="Fauchery L."/>
            <person name="Ihrmark K."/>
            <person name="Kuo A."/>
            <person name="LaButti K."/>
            <person name="Lipzen A."/>
            <person name="Morin E."/>
            <person name="Grigoriev I.V."/>
            <person name="Henrissat B."/>
            <person name="Lindahl B."/>
            <person name="Martin F."/>
        </authorList>
    </citation>
    <scope>NUCLEOTIDE SEQUENCE</scope>
    <source>
        <strain evidence="15">JB14</strain>
    </source>
</reference>
<evidence type="ECO:0000313" key="16">
    <source>
        <dbReference type="Proteomes" id="UP000799118"/>
    </source>
</evidence>
<evidence type="ECO:0000256" key="6">
    <source>
        <dbReference type="ARBA" id="ARBA00022792"/>
    </source>
</evidence>
<evidence type="ECO:0000256" key="13">
    <source>
        <dbReference type="ARBA" id="ARBA00031669"/>
    </source>
</evidence>